<evidence type="ECO:0000256" key="1">
    <source>
        <dbReference type="ARBA" id="ARBA00010574"/>
    </source>
</evidence>
<evidence type="ECO:0000313" key="4">
    <source>
        <dbReference type="Proteomes" id="UP000186705"/>
    </source>
</evidence>
<proteinExistence type="inferred from homology"/>
<dbReference type="PANTHER" id="PTHR21043">
    <property type="entry name" value="IOJAP SUPERFAMILY ORTHOLOG"/>
    <property type="match status" value="1"/>
</dbReference>
<evidence type="ECO:0000313" key="3">
    <source>
        <dbReference type="EMBL" id="OLU47512.1"/>
    </source>
</evidence>
<dbReference type="GO" id="GO:0017148">
    <property type="term" value="P:negative regulation of translation"/>
    <property type="evidence" value="ECO:0007669"/>
    <property type="project" value="UniProtKB-UniRule"/>
</dbReference>
<dbReference type="OrthoDB" id="9793681at2"/>
<name>A0A1U7NPE8_9FIRM</name>
<protein>
    <recommendedName>
        <fullName evidence="2">Ribosomal silencing factor RsfS</fullName>
    </recommendedName>
</protein>
<dbReference type="RefSeq" id="WP_076340793.1">
    <property type="nucleotide sequence ID" value="NZ_CAPDDE010000002.1"/>
</dbReference>
<organism evidence="3 4">
    <name type="scientific">Dubosiella newyorkensis</name>
    <dbReference type="NCBI Taxonomy" id="1862672"/>
    <lineage>
        <taxon>Bacteria</taxon>
        <taxon>Bacillati</taxon>
        <taxon>Bacillota</taxon>
        <taxon>Erysipelotrichia</taxon>
        <taxon>Erysipelotrichales</taxon>
        <taxon>Erysipelotrichaceae</taxon>
        <taxon>Dubosiella</taxon>
    </lineage>
</organism>
<keyword evidence="2" id="KW-0678">Repressor</keyword>
<dbReference type="Pfam" id="PF02410">
    <property type="entry name" value="RsfS"/>
    <property type="match status" value="1"/>
</dbReference>
<dbReference type="InterPro" id="IPR043519">
    <property type="entry name" value="NT_sf"/>
</dbReference>
<keyword evidence="4" id="KW-1185">Reference proteome</keyword>
<keyword evidence="2" id="KW-0963">Cytoplasm</keyword>
<evidence type="ECO:0000256" key="2">
    <source>
        <dbReference type="HAMAP-Rule" id="MF_01477"/>
    </source>
</evidence>
<keyword evidence="2" id="KW-0810">Translation regulation</keyword>
<dbReference type="InterPro" id="IPR004394">
    <property type="entry name" value="Iojap/RsfS/C7orf30"/>
</dbReference>
<dbReference type="STRING" id="1862672.BO225_02930"/>
<sequence length="112" mass="12944">MNVLEIVLKAISERKGEDIIEYDVSMVTPFVDTMIVASSSNLRQNNAIATNIREKLKDANYTGEIRQEGESNSRWILIDLKDIVVHLFVEEERHVYNLDKLYGDVPSKRYDL</sequence>
<dbReference type="PANTHER" id="PTHR21043:SF0">
    <property type="entry name" value="MITOCHONDRIAL ASSEMBLY OF RIBOSOMAL LARGE SUBUNIT PROTEIN 1"/>
    <property type="match status" value="1"/>
</dbReference>
<comment type="subcellular location">
    <subcellularLocation>
        <location evidence="2">Cytoplasm</location>
    </subcellularLocation>
</comment>
<dbReference type="GO" id="GO:0042256">
    <property type="term" value="P:cytosolic ribosome assembly"/>
    <property type="evidence" value="ECO:0007669"/>
    <property type="project" value="UniProtKB-UniRule"/>
</dbReference>
<dbReference type="GO" id="GO:0090071">
    <property type="term" value="P:negative regulation of ribosome biogenesis"/>
    <property type="evidence" value="ECO:0007669"/>
    <property type="project" value="UniProtKB-UniRule"/>
</dbReference>
<gene>
    <name evidence="2" type="primary">rsfS</name>
    <name evidence="3" type="ORF">BO225_02930</name>
</gene>
<dbReference type="GO" id="GO:0005737">
    <property type="term" value="C:cytoplasm"/>
    <property type="evidence" value="ECO:0007669"/>
    <property type="project" value="UniProtKB-SubCell"/>
</dbReference>
<dbReference type="AlphaFoldDB" id="A0A1U7NPE8"/>
<dbReference type="Gene3D" id="3.30.460.10">
    <property type="entry name" value="Beta Polymerase, domain 2"/>
    <property type="match status" value="1"/>
</dbReference>
<comment type="function">
    <text evidence="2">Functions as a ribosomal silencing factor. Interacts with ribosomal protein uL14 (rplN), blocking formation of intersubunit bridge B8. Prevents association of the 30S and 50S ribosomal subunits and the formation of functional ribosomes, thus repressing translation.</text>
</comment>
<accession>A0A1U7NPE8</accession>
<dbReference type="GeneID" id="78274902"/>
<dbReference type="HAMAP" id="MF_01477">
    <property type="entry name" value="Iojap_RsfS"/>
    <property type="match status" value="1"/>
</dbReference>
<dbReference type="Proteomes" id="UP000186705">
    <property type="component" value="Unassembled WGS sequence"/>
</dbReference>
<comment type="subunit">
    <text evidence="2">Interacts with ribosomal protein uL14 (rplN).</text>
</comment>
<dbReference type="NCBIfam" id="TIGR00090">
    <property type="entry name" value="rsfS_iojap_ybeB"/>
    <property type="match status" value="1"/>
</dbReference>
<comment type="similarity">
    <text evidence="1 2">Belongs to the Iojap/RsfS family.</text>
</comment>
<dbReference type="EMBL" id="MPKA01000047">
    <property type="protein sequence ID" value="OLU47512.1"/>
    <property type="molecule type" value="Genomic_DNA"/>
</dbReference>
<dbReference type="GO" id="GO:0043023">
    <property type="term" value="F:ribosomal large subunit binding"/>
    <property type="evidence" value="ECO:0007669"/>
    <property type="project" value="TreeGrafter"/>
</dbReference>
<reference evidence="3 4" key="1">
    <citation type="submission" date="2016-11" db="EMBL/GenBank/DDBJ databases">
        <title>Description of two novel members of the family Erysipelotrichaceae: Ileibacterium lipovorans gen. nov., sp. nov. and Dubosiella newyorkensis, gen. nov., sp. nov.</title>
        <authorList>
            <person name="Cox L.M."/>
            <person name="Sohn J."/>
            <person name="Tyrrell K.L."/>
            <person name="Citron D.M."/>
            <person name="Lawson P.A."/>
            <person name="Patel N.B."/>
            <person name="Iizumi T."/>
            <person name="Perez-Perez G.I."/>
            <person name="Goldstein E.J."/>
            <person name="Blaser M.J."/>
        </authorList>
    </citation>
    <scope>NUCLEOTIDE SEQUENCE [LARGE SCALE GENOMIC DNA]</scope>
    <source>
        <strain evidence="3 4">NYU-BL-A4</strain>
    </source>
</reference>
<comment type="caution">
    <text evidence="3">The sequence shown here is derived from an EMBL/GenBank/DDBJ whole genome shotgun (WGS) entry which is preliminary data.</text>
</comment>
<dbReference type="SUPFAM" id="SSF81301">
    <property type="entry name" value="Nucleotidyltransferase"/>
    <property type="match status" value="1"/>
</dbReference>